<dbReference type="AlphaFoldDB" id="A0A9W7LB63"/>
<evidence type="ECO:0000256" key="1">
    <source>
        <dbReference type="ARBA" id="ARBA00004477"/>
    </source>
</evidence>
<gene>
    <name evidence="14" type="ORF">TrCOL_g3866</name>
</gene>
<keyword evidence="7 12" id="KW-1133">Transmembrane helix</keyword>
<comment type="caution">
    <text evidence="14">The sequence shown here is derived from an EMBL/GenBank/DDBJ whole genome shotgun (WGS) entry which is preliminary data.</text>
</comment>
<sequence length="205" mass="22671">MEDWTQIHWGTIICDILTFLLLLSLIFYILRRLFPTRTFLPLLPLLGIVLSTYALYIESSHLLPSYTGALCDIEIPILEIHASCTSTLTSPESHVLSYLGVVPPSSPLDVPNAFLGLLYYSAVLLVGYLPIPRTAKSTFMNAATTLALIMSVYLLRVLYVKGDVCLLCGTTHVINAALWVTRGRGGWIGEGGGEEEVNKDKRKKE</sequence>
<keyword evidence="11" id="KW-0676">Redox-active center</keyword>
<evidence type="ECO:0000256" key="6">
    <source>
        <dbReference type="ARBA" id="ARBA00022824"/>
    </source>
</evidence>
<evidence type="ECO:0000256" key="5">
    <source>
        <dbReference type="ARBA" id="ARBA00022719"/>
    </source>
</evidence>
<evidence type="ECO:0000256" key="7">
    <source>
        <dbReference type="ARBA" id="ARBA00022989"/>
    </source>
</evidence>
<accession>A0A9W7LB63</accession>
<dbReference type="EMBL" id="BRYA01001448">
    <property type="protein sequence ID" value="GMI43019.1"/>
    <property type="molecule type" value="Genomic_DNA"/>
</dbReference>
<dbReference type="PANTHER" id="PTHR14519">
    <property type="entry name" value="VITAMIN K EPOXIDE REDUCTASE COMPLEX, SUBUNIT 1"/>
    <property type="match status" value="1"/>
</dbReference>
<dbReference type="Proteomes" id="UP001165065">
    <property type="component" value="Unassembled WGS sequence"/>
</dbReference>
<dbReference type="GO" id="GO:0005789">
    <property type="term" value="C:endoplasmic reticulum membrane"/>
    <property type="evidence" value="ECO:0007669"/>
    <property type="project" value="UniProtKB-SubCell"/>
</dbReference>
<feature type="transmembrane region" description="Helical" evidence="12">
    <location>
        <begin position="113"/>
        <end position="131"/>
    </location>
</feature>
<reference evidence="15" key="1">
    <citation type="journal article" date="2023" name="Commun. Biol.">
        <title>Genome analysis of Parmales, the sister group of diatoms, reveals the evolutionary specialization of diatoms from phago-mixotrophs to photoautotrophs.</title>
        <authorList>
            <person name="Ban H."/>
            <person name="Sato S."/>
            <person name="Yoshikawa S."/>
            <person name="Yamada K."/>
            <person name="Nakamura Y."/>
            <person name="Ichinomiya M."/>
            <person name="Sato N."/>
            <person name="Blanc-Mathieu R."/>
            <person name="Endo H."/>
            <person name="Kuwata A."/>
            <person name="Ogata H."/>
        </authorList>
    </citation>
    <scope>NUCLEOTIDE SEQUENCE [LARGE SCALE GENOMIC DNA]</scope>
</reference>
<dbReference type="GO" id="GO:0047057">
    <property type="term" value="F:vitamin-K-epoxide reductase (warfarin-sensitive) activity"/>
    <property type="evidence" value="ECO:0007669"/>
    <property type="project" value="UniProtKB-EC"/>
</dbReference>
<comment type="subcellular location">
    <subcellularLocation>
        <location evidence="1">Endoplasmic reticulum membrane</location>
        <topology evidence="1">Multi-pass membrane protein</topology>
    </subcellularLocation>
</comment>
<evidence type="ECO:0000256" key="4">
    <source>
        <dbReference type="ARBA" id="ARBA00022692"/>
    </source>
</evidence>
<dbReference type="PANTHER" id="PTHR14519:SF5">
    <property type="entry name" value="VITAMIN K EPOXIDE REDUCTASE COMPLEX SUBUNIT 1-LIKE PROTEIN 1"/>
    <property type="match status" value="1"/>
</dbReference>
<keyword evidence="4 12" id="KW-0812">Transmembrane</keyword>
<evidence type="ECO:0000256" key="10">
    <source>
        <dbReference type="ARBA" id="ARBA00023157"/>
    </source>
</evidence>
<name>A0A9W7LB63_9STRA</name>
<dbReference type="SMART" id="SM00756">
    <property type="entry name" value="VKc"/>
    <property type="match status" value="1"/>
</dbReference>
<feature type="transmembrane region" description="Helical" evidence="12">
    <location>
        <begin position="39"/>
        <end position="57"/>
    </location>
</feature>
<feature type="transmembrane region" description="Helical" evidence="12">
    <location>
        <begin position="6"/>
        <end position="30"/>
    </location>
</feature>
<evidence type="ECO:0000256" key="3">
    <source>
        <dbReference type="ARBA" id="ARBA00012278"/>
    </source>
</evidence>
<dbReference type="InterPro" id="IPR012932">
    <property type="entry name" value="VKOR"/>
</dbReference>
<keyword evidence="10" id="KW-1015">Disulfide bond</keyword>
<evidence type="ECO:0000256" key="12">
    <source>
        <dbReference type="SAM" id="Phobius"/>
    </source>
</evidence>
<keyword evidence="5" id="KW-0874">Quinone</keyword>
<keyword evidence="9 12" id="KW-0472">Membrane</keyword>
<dbReference type="EC" id="1.17.4.4" evidence="3"/>
<dbReference type="InterPro" id="IPR038354">
    <property type="entry name" value="VKOR_sf"/>
</dbReference>
<evidence type="ECO:0000259" key="13">
    <source>
        <dbReference type="SMART" id="SM00756"/>
    </source>
</evidence>
<feature type="domain" description="Vitamin K epoxide reductase" evidence="13">
    <location>
        <begin position="33"/>
        <end position="186"/>
    </location>
</feature>
<dbReference type="InterPro" id="IPR042406">
    <property type="entry name" value="VKORC1/VKORC1L1"/>
</dbReference>
<comment type="similarity">
    <text evidence="2">Belongs to the VKOR family.</text>
</comment>
<organism evidence="14 15">
    <name type="scientific">Triparma columacea</name>
    <dbReference type="NCBI Taxonomy" id="722753"/>
    <lineage>
        <taxon>Eukaryota</taxon>
        <taxon>Sar</taxon>
        <taxon>Stramenopiles</taxon>
        <taxon>Ochrophyta</taxon>
        <taxon>Bolidophyceae</taxon>
        <taxon>Parmales</taxon>
        <taxon>Triparmaceae</taxon>
        <taxon>Triparma</taxon>
    </lineage>
</organism>
<keyword evidence="6" id="KW-0256">Endoplasmic reticulum</keyword>
<dbReference type="GO" id="GO:0048038">
    <property type="term" value="F:quinone binding"/>
    <property type="evidence" value="ECO:0007669"/>
    <property type="project" value="UniProtKB-KW"/>
</dbReference>
<keyword evidence="15" id="KW-1185">Reference proteome</keyword>
<feature type="transmembrane region" description="Helical" evidence="12">
    <location>
        <begin position="138"/>
        <end position="159"/>
    </location>
</feature>
<evidence type="ECO:0000256" key="2">
    <source>
        <dbReference type="ARBA" id="ARBA00006214"/>
    </source>
</evidence>
<dbReference type="Pfam" id="PF07884">
    <property type="entry name" value="VKOR"/>
    <property type="match status" value="1"/>
</dbReference>
<dbReference type="Gene3D" id="1.20.1440.130">
    <property type="entry name" value="VKOR domain"/>
    <property type="match status" value="1"/>
</dbReference>
<keyword evidence="8" id="KW-0560">Oxidoreductase</keyword>
<evidence type="ECO:0000313" key="15">
    <source>
        <dbReference type="Proteomes" id="UP001165065"/>
    </source>
</evidence>
<proteinExistence type="inferred from homology"/>
<evidence type="ECO:0000256" key="11">
    <source>
        <dbReference type="ARBA" id="ARBA00023284"/>
    </source>
</evidence>
<protein>
    <recommendedName>
        <fullName evidence="3">vitamin-K-epoxide reductase (warfarin-sensitive)</fullName>
        <ecNumber evidence="3">1.17.4.4</ecNumber>
    </recommendedName>
</protein>
<evidence type="ECO:0000313" key="14">
    <source>
        <dbReference type="EMBL" id="GMI43019.1"/>
    </source>
</evidence>
<evidence type="ECO:0000256" key="9">
    <source>
        <dbReference type="ARBA" id="ARBA00023136"/>
    </source>
</evidence>
<evidence type="ECO:0000256" key="8">
    <source>
        <dbReference type="ARBA" id="ARBA00023002"/>
    </source>
</evidence>
<dbReference type="OrthoDB" id="17010at2759"/>
<dbReference type="GO" id="GO:0042373">
    <property type="term" value="P:vitamin K metabolic process"/>
    <property type="evidence" value="ECO:0007669"/>
    <property type="project" value="InterPro"/>
</dbReference>